<keyword evidence="3" id="KW-0812">Transmembrane</keyword>
<name>J1L1Q2_9EURY</name>
<dbReference type="InterPro" id="IPR012859">
    <property type="entry name" value="Pilin_N_archaeal"/>
</dbReference>
<feature type="domain" description="PA14" evidence="5">
    <location>
        <begin position="316"/>
        <end position="474"/>
    </location>
</feature>
<keyword evidence="3" id="KW-0472">Membrane</keyword>
<evidence type="ECO:0000313" key="7">
    <source>
        <dbReference type="Proteomes" id="UP000005095"/>
    </source>
</evidence>
<feature type="domain" description="PKD" evidence="4">
    <location>
        <begin position="157"/>
        <end position="233"/>
    </location>
</feature>
<gene>
    <name evidence="6" type="ORF">Metli_0638</name>
</gene>
<protein>
    <submittedName>
        <fullName evidence="6">PKD domain containing protein</fullName>
    </submittedName>
</protein>
<proteinExistence type="predicted"/>
<dbReference type="Pfam" id="PF07691">
    <property type="entry name" value="PA14"/>
    <property type="match status" value="1"/>
</dbReference>
<dbReference type="EMBL" id="CM001555">
    <property type="protein sequence ID" value="EJG06605.1"/>
    <property type="molecule type" value="Genomic_DNA"/>
</dbReference>
<dbReference type="SUPFAM" id="SSF49299">
    <property type="entry name" value="PKD domain"/>
    <property type="match status" value="4"/>
</dbReference>
<feature type="domain" description="PKD" evidence="4">
    <location>
        <begin position="474"/>
        <end position="557"/>
    </location>
</feature>
<dbReference type="Gene3D" id="2.60.120.380">
    <property type="match status" value="1"/>
</dbReference>
<dbReference type="InterPro" id="IPR013320">
    <property type="entry name" value="ConA-like_dom_sf"/>
</dbReference>
<dbReference type="InterPro" id="IPR013783">
    <property type="entry name" value="Ig-like_fold"/>
</dbReference>
<dbReference type="PROSITE" id="PS50093">
    <property type="entry name" value="PKD"/>
    <property type="match status" value="4"/>
</dbReference>
<feature type="domain" description="PKD" evidence="4">
    <location>
        <begin position="764"/>
        <end position="847"/>
    </location>
</feature>
<keyword evidence="3" id="KW-1133">Transmembrane helix</keyword>
<dbReference type="SUPFAM" id="SSF49899">
    <property type="entry name" value="Concanavalin A-like lectins/glucanases"/>
    <property type="match status" value="1"/>
</dbReference>
<dbReference type="PATRIC" id="fig|28892.9.peg.679"/>
<feature type="transmembrane region" description="Helical" evidence="3">
    <location>
        <begin position="12"/>
        <end position="33"/>
    </location>
</feature>
<dbReference type="RefSeq" id="WP_004037947.1">
    <property type="nucleotide sequence ID" value="NZ_CM001555.1"/>
</dbReference>
<dbReference type="HOGENOM" id="CLU_296074_0_0_2"/>
<accession>J1L1Q2</accession>
<evidence type="ECO:0000259" key="5">
    <source>
        <dbReference type="PROSITE" id="PS51820"/>
    </source>
</evidence>
<dbReference type="InterPro" id="IPR000601">
    <property type="entry name" value="PKD_dom"/>
</dbReference>
<dbReference type="AlphaFoldDB" id="J1L1Q2"/>
<sequence length="1020" mass="108987">MKDNDAAASEVIAVVILIAVFAVAAGIVGVVMLSNPQGDEAPAMLASVMYDNSTADDHRLILRHEGGDPLRKGEFQIFVNGEERTDEFSGESESTDWTDWENGQTLTLGLGSDPEPDGVLITSDGIAGSGTAWMLHLVGEGAIVTVVPTPSPTPGTVVAAFSANSTAGSAPLIVQFTDTSTGNPNEWYWNFGDNTTSGVQNPTHTFTTPGFYTVRLTASTTDDSDTTTRTITVVGPPTANFSASTTSGIIPLEVQFTDHSTGTPASWSWDFGDGTNATAQNPSHTYTTAGTYTVILTVSNAAGTDTATSTIRVSACAGLGLAGTYYPNREWIGEGVTRIDPRIWFADNEANTSWQKSGTDEYNWPIATLGKDDQFSVIYEGYLIVPEDATYTFYLTSDDGSWLWIDDMDTVLIDNGGYHSSTTKTANIHLTAGSHQIRAKMFENLGKAVFHLEWSSPAFARTPVEDFCHDPIAVAASFTAAPQSGTAPLQVQFTDLSTGAPTAWLWDFGDGTTSTEQHPVHIYTAPGTYTVSLTAANAAFSDTATRTDLITAETPTITEGFWPMDEGSGSIVYDKSGNGYNGTITGAGWISCADRGYLVFDGSSDSVSIPNSAGLNPTNAVTYEAWAYPTEYDTDKVIQKRDWDGHGLDLDKWNGWQGGVTTTSSSKTTIEWGEGRPTLNRWYLLALTYDGSTLRLYVDGEEKASTPLTGTLKTSTSPVYIGSDANTQKLFNGSIANAAIYSTALSPQEIGAHYAAFTPAGCPADAAFSADVVSGTAPLTVQFTDLSTRHPTAWLWDFGDGTSSRVQNPFHIYADPGTYTVSLTASNLFGPGTETKTGYITVTSPSSGYDILLITEHPKGGYLRNGGYMEFTVSGLWSRIKVGETSYELNQGDIVHILLNKDQAGKIHIAEQDINAFILDDITVSINGLTKGSGSIGDGDIWINTSSGMVSTLTLIVPQKNAWTRFEIDGDQILYGKDKRGIVLTGLVPGSDGTLNLDISDKPSSSEIHYDGGVKEYSFI</sequence>
<dbReference type="InterPro" id="IPR006558">
    <property type="entry name" value="LamG-like"/>
</dbReference>
<evidence type="ECO:0000256" key="2">
    <source>
        <dbReference type="ARBA" id="ARBA00023157"/>
    </source>
</evidence>
<keyword evidence="7" id="KW-1185">Reference proteome</keyword>
<dbReference type="SMART" id="SM00758">
    <property type="entry name" value="PA14"/>
    <property type="match status" value="1"/>
</dbReference>
<evidence type="ECO:0000259" key="4">
    <source>
        <dbReference type="PROSITE" id="PS50093"/>
    </source>
</evidence>
<dbReference type="CDD" id="cd00146">
    <property type="entry name" value="PKD"/>
    <property type="match status" value="4"/>
</dbReference>
<dbReference type="Pfam" id="PF13385">
    <property type="entry name" value="Laminin_G_3"/>
    <property type="match status" value="1"/>
</dbReference>
<dbReference type="Pfam" id="PF18911">
    <property type="entry name" value="PKD_4"/>
    <property type="match status" value="4"/>
</dbReference>
<dbReference type="Pfam" id="PF07790">
    <property type="entry name" value="Pilin_N"/>
    <property type="match status" value="1"/>
</dbReference>
<dbReference type="Gene3D" id="2.60.120.200">
    <property type="match status" value="1"/>
</dbReference>
<dbReference type="STRING" id="28892.Metli_0638"/>
<evidence type="ECO:0000256" key="3">
    <source>
        <dbReference type="SAM" id="Phobius"/>
    </source>
</evidence>
<evidence type="ECO:0000313" key="6">
    <source>
        <dbReference type="EMBL" id="EJG06605.1"/>
    </source>
</evidence>
<dbReference type="SMART" id="SM00560">
    <property type="entry name" value="LamGL"/>
    <property type="match status" value="1"/>
</dbReference>
<dbReference type="Proteomes" id="UP000005095">
    <property type="component" value="Chromosome"/>
</dbReference>
<dbReference type="InterPro" id="IPR011658">
    <property type="entry name" value="PA14_dom"/>
</dbReference>
<dbReference type="PANTHER" id="PTHR36842">
    <property type="entry name" value="PROTEIN TOLB HOMOLOG"/>
    <property type="match status" value="1"/>
</dbReference>
<keyword evidence="1" id="KW-0732">Signal</keyword>
<dbReference type="SUPFAM" id="SSF56988">
    <property type="entry name" value="Anthrax protective antigen"/>
    <property type="match status" value="1"/>
</dbReference>
<dbReference type="InterPro" id="IPR037524">
    <property type="entry name" value="PA14/GLEYA"/>
</dbReference>
<organism evidence="6 7">
    <name type="scientific">Methanofollis liminatans DSM 4140</name>
    <dbReference type="NCBI Taxonomy" id="28892"/>
    <lineage>
        <taxon>Archaea</taxon>
        <taxon>Methanobacteriati</taxon>
        <taxon>Methanobacteriota</taxon>
        <taxon>Stenosarchaea group</taxon>
        <taxon>Methanomicrobia</taxon>
        <taxon>Methanomicrobiales</taxon>
        <taxon>Methanomicrobiaceae</taxon>
        <taxon>Methanofollis</taxon>
    </lineage>
</organism>
<dbReference type="InterPro" id="IPR035986">
    <property type="entry name" value="PKD_dom_sf"/>
</dbReference>
<keyword evidence="2" id="KW-1015">Disulfide bond</keyword>
<dbReference type="FunFam" id="2.60.40.10:FF:000270">
    <property type="entry name" value="Cell surface protein"/>
    <property type="match status" value="4"/>
</dbReference>
<dbReference type="InterPro" id="IPR022409">
    <property type="entry name" value="PKD/Chitinase_dom"/>
</dbReference>
<dbReference type="SMART" id="SM00089">
    <property type="entry name" value="PKD"/>
    <property type="match status" value="4"/>
</dbReference>
<dbReference type="Gene3D" id="2.60.40.10">
    <property type="entry name" value="Immunoglobulins"/>
    <property type="match status" value="4"/>
</dbReference>
<reference evidence="6 7" key="1">
    <citation type="submission" date="2011-08" db="EMBL/GenBank/DDBJ databases">
        <title>The complete genome of Methanofollis liminatans DSM 4140.</title>
        <authorList>
            <consortium name="US DOE Joint Genome Institute (JGI-PGF)"/>
            <person name="Lucas S."/>
            <person name="Han J."/>
            <person name="Lapidus A."/>
            <person name="Bruce D."/>
            <person name="Goodwin L."/>
            <person name="Pitluck S."/>
            <person name="Peters L."/>
            <person name="Kyrpides N."/>
            <person name="Mavromatis K."/>
            <person name="Ivanova N."/>
            <person name="Mikhailova N."/>
            <person name="Lu M."/>
            <person name="Detter J.C."/>
            <person name="Tapia R."/>
            <person name="Han C."/>
            <person name="Land M."/>
            <person name="Hauser L."/>
            <person name="Markowitz V."/>
            <person name="Cheng J.-F."/>
            <person name="Hugenholtz P."/>
            <person name="Woyke T."/>
            <person name="Wu D."/>
            <person name="Spring S."/>
            <person name="Schuler E."/>
            <person name="Brambilla E."/>
            <person name="Klenk H.-P."/>
            <person name="Eisen J.A."/>
        </authorList>
    </citation>
    <scope>NUCLEOTIDE SEQUENCE [LARGE SCALE GENOMIC DNA]</scope>
    <source>
        <strain evidence="6 7">DSM 4140</strain>
    </source>
</reference>
<feature type="domain" description="PKD" evidence="4">
    <location>
        <begin position="237"/>
        <end position="315"/>
    </location>
</feature>
<dbReference type="PROSITE" id="PS51820">
    <property type="entry name" value="PA14"/>
    <property type="match status" value="1"/>
</dbReference>
<dbReference type="PANTHER" id="PTHR36842:SF1">
    <property type="entry name" value="PROTEIN TOLB"/>
    <property type="match status" value="1"/>
</dbReference>
<evidence type="ECO:0000256" key="1">
    <source>
        <dbReference type="ARBA" id="ARBA00022729"/>
    </source>
</evidence>